<organism evidence="1 2">
    <name type="scientific">Neobacillus vireti LMG 21834</name>
    <dbReference type="NCBI Taxonomy" id="1131730"/>
    <lineage>
        <taxon>Bacteria</taxon>
        <taxon>Bacillati</taxon>
        <taxon>Bacillota</taxon>
        <taxon>Bacilli</taxon>
        <taxon>Bacillales</taxon>
        <taxon>Bacillaceae</taxon>
        <taxon>Neobacillus</taxon>
    </lineage>
</organism>
<dbReference type="Proteomes" id="UP000018877">
    <property type="component" value="Unassembled WGS sequence"/>
</dbReference>
<dbReference type="EMBL" id="ALAN01000098">
    <property type="protein sequence ID" value="ETI67341.1"/>
    <property type="molecule type" value="Genomic_DNA"/>
</dbReference>
<dbReference type="RefSeq" id="WP_024029763.1">
    <property type="nucleotide sequence ID" value="NZ_ALAN01000098.1"/>
</dbReference>
<evidence type="ECO:0008006" key="3">
    <source>
        <dbReference type="Google" id="ProtNLM"/>
    </source>
</evidence>
<evidence type="ECO:0000313" key="1">
    <source>
        <dbReference type="EMBL" id="ETI67341.1"/>
    </source>
</evidence>
<gene>
    <name evidence="1" type="ORF">BAVI_17932</name>
</gene>
<dbReference type="Pfam" id="PF11553">
    <property type="entry name" value="DUF3231"/>
    <property type="match status" value="2"/>
</dbReference>
<dbReference type="InterPro" id="IPR012347">
    <property type="entry name" value="Ferritin-like"/>
</dbReference>
<dbReference type="Gene3D" id="1.20.1260.10">
    <property type="match status" value="2"/>
</dbReference>
<keyword evidence="2" id="KW-1185">Reference proteome</keyword>
<dbReference type="InterPro" id="IPR021617">
    <property type="entry name" value="DUF3231"/>
</dbReference>
<comment type="caution">
    <text evidence="1">The sequence shown here is derived from an EMBL/GenBank/DDBJ whole genome shotgun (WGS) entry which is preliminary data.</text>
</comment>
<protein>
    <recommendedName>
        <fullName evidence="3">DUF3231 family protein</fullName>
    </recommendedName>
</protein>
<sequence length="336" mass="38140">MADSNHIPLTASELGNLWMTYQDKTMLMRVLEHLLEHVEEQEIQQLLQSSHDFSKQAVETISTIFKEEGAVVPIGFTENDIYKNKPKLFDHLYDLLFLQMINKIGISLFALYSTMSFRQDIRDLFKKLTDNSQEELEMVTKILLEKGILVRSPYVSMPKEVTFVQDNDYLSGYNILNKTRSLNTIEVSLIHHAIETNLVGLQLMIGFAQVAKDKQVKEYFVKGMQLSMKIETTLGEFLREDFIEPPATPAGKATNSTVAPFSDKLMMYITNLLSTFGLGSNALGGAFSLRSDLPMTMARIALDIYAFAKKGGEIMIKNGWMEEPPQIEDRRKLTSS</sequence>
<reference evidence="1 2" key="1">
    <citation type="journal article" date="2014" name="Environ. Microbiol.">
        <title>The nitrate-ammonifying and nosZ-carrying bacterium Bacillus vireti is a potent source and sink for nitric and nitrous oxide under high nitrate conditions.</title>
        <authorList>
            <person name="Mania D."/>
            <person name="Heylen K."/>
            <person name="van Spanning R.J."/>
            <person name="Frostegard A."/>
        </authorList>
    </citation>
    <scope>NUCLEOTIDE SEQUENCE [LARGE SCALE GENOMIC DNA]</scope>
    <source>
        <strain evidence="1 2">LMG 21834</strain>
    </source>
</reference>
<evidence type="ECO:0000313" key="2">
    <source>
        <dbReference type="Proteomes" id="UP000018877"/>
    </source>
</evidence>
<dbReference type="AlphaFoldDB" id="A0AB94IJQ6"/>
<proteinExistence type="predicted"/>
<accession>A0AB94IJQ6</accession>
<name>A0AB94IJQ6_9BACI</name>